<keyword evidence="3" id="KW-1185">Reference proteome</keyword>
<dbReference type="EMBL" id="NMUH01000200">
    <property type="protein sequence ID" value="MQL74307.1"/>
    <property type="molecule type" value="Genomic_DNA"/>
</dbReference>
<organism evidence="2 3">
    <name type="scientific">Colocasia esculenta</name>
    <name type="common">Wild taro</name>
    <name type="synonym">Arum esculentum</name>
    <dbReference type="NCBI Taxonomy" id="4460"/>
    <lineage>
        <taxon>Eukaryota</taxon>
        <taxon>Viridiplantae</taxon>
        <taxon>Streptophyta</taxon>
        <taxon>Embryophyta</taxon>
        <taxon>Tracheophyta</taxon>
        <taxon>Spermatophyta</taxon>
        <taxon>Magnoliopsida</taxon>
        <taxon>Liliopsida</taxon>
        <taxon>Araceae</taxon>
        <taxon>Aroideae</taxon>
        <taxon>Colocasieae</taxon>
        <taxon>Colocasia</taxon>
    </lineage>
</organism>
<name>A0A843TWP5_COLES</name>
<evidence type="ECO:0000256" key="1">
    <source>
        <dbReference type="SAM" id="Phobius"/>
    </source>
</evidence>
<evidence type="ECO:0000313" key="2">
    <source>
        <dbReference type="EMBL" id="MQL74307.1"/>
    </source>
</evidence>
<dbReference type="Proteomes" id="UP000652761">
    <property type="component" value="Unassembled WGS sequence"/>
</dbReference>
<feature type="transmembrane region" description="Helical" evidence="1">
    <location>
        <begin position="24"/>
        <end position="46"/>
    </location>
</feature>
<gene>
    <name evidence="2" type="ORF">Taro_006665</name>
</gene>
<proteinExistence type="predicted"/>
<keyword evidence="1" id="KW-0812">Transmembrane</keyword>
<protein>
    <submittedName>
        <fullName evidence="2">Uncharacterized protein</fullName>
    </submittedName>
</protein>
<dbReference type="AlphaFoldDB" id="A0A843TWP5"/>
<comment type="caution">
    <text evidence="2">The sequence shown here is derived from an EMBL/GenBank/DDBJ whole genome shotgun (WGS) entry which is preliminary data.</text>
</comment>
<keyword evidence="1" id="KW-1133">Transmembrane helix</keyword>
<evidence type="ECO:0000313" key="3">
    <source>
        <dbReference type="Proteomes" id="UP000652761"/>
    </source>
</evidence>
<accession>A0A843TWP5</accession>
<keyword evidence="1" id="KW-0472">Membrane</keyword>
<sequence>MEAVKPVVEARSLLLPGGLRIPKWTFASALLVVDASLVSFIIAYMTSDGGSYSGSRPRRQHITAQQTFPTHSASEGSAAAASTVGSTTSVADLGSRTLTSGPLQSIQISALAVGIRPPAVADLRRNPVPPVGFQRR</sequence>
<reference evidence="2" key="1">
    <citation type="submission" date="2017-07" db="EMBL/GenBank/DDBJ databases">
        <title>Taro Niue Genome Assembly and Annotation.</title>
        <authorList>
            <person name="Atibalentja N."/>
            <person name="Keating K."/>
            <person name="Fields C.J."/>
        </authorList>
    </citation>
    <scope>NUCLEOTIDE SEQUENCE</scope>
    <source>
        <strain evidence="2">Niue_2</strain>
        <tissue evidence="2">Leaf</tissue>
    </source>
</reference>